<organism evidence="1 2">
    <name type="scientific">Candidatus Mesenet longicola</name>
    <dbReference type="NCBI Taxonomy" id="1892558"/>
    <lineage>
        <taxon>Bacteria</taxon>
        <taxon>Pseudomonadati</taxon>
        <taxon>Pseudomonadota</taxon>
        <taxon>Alphaproteobacteria</taxon>
        <taxon>Rickettsiales</taxon>
        <taxon>Anaplasmataceae</taxon>
        <taxon>Candidatus Mesenet</taxon>
    </lineage>
</organism>
<dbReference type="Proteomes" id="UP000637906">
    <property type="component" value="Unassembled WGS sequence"/>
</dbReference>
<proteinExistence type="predicted"/>
<accession>A0A8J3HQ43</accession>
<evidence type="ECO:0000313" key="1">
    <source>
        <dbReference type="EMBL" id="GHM59994.1"/>
    </source>
</evidence>
<keyword evidence="2" id="KW-1185">Reference proteome</keyword>
<comment type="caution">
    <text evidence="1">The sequence shown here is derived from an EMBL/GenBank/DDBJ whole genome shotgun (WGS) entry which is preliminary data.</text>
</comment>
<dbReference type="InterPro" id="IPR004260">
    <property type="entry name" value="Pyr-dimer_DNA_glycosylase"/>
</dbReference>
<protein>
    <submittedName>
        <fullName evidence="1">Uncharacterized protein</fullName>
    </submittedName>
</protein>
<gene>
    <name evidence="1" type="ORF">sL5_09870</name>
</gene>
<dbReference type="EMBL" id="BNGU01000054">
    <property type="protein sequence ID" value="GHM59994.1"/>
    <property type="molecule type" value="Genomic_DNA"/>
</dbReference>
<reference evidence="1 2" key="1">
    <citation type="journal article" date="2021" name="Microb. Ecol.">
        <title>Candidatus Mesenet longicola: Novel Endosymbionts of Brontispa longissima that Induce Cytoplasmic Incompatibility.</title>
        <authorList>
            <person name="Takano S."/>
            <person name="Gotoh Y."/>
            <person name="Hayashi T."/>
        </authorList>
    </citation>
    <scope>NUCLEOTIDE SEQUENCE [LARGE SCALE GENOMIC DNA]</scope>
    <source>
        <strain evidence="1">L5</strain>
    </source>
</reference>
<evidence type="ECO:0000313" key="2">
    <source>
        <dbReference type="Proteomes" id="UP000637906"/>
    </source>
</evidence>
<dbReference type="AlphaFoldDB" id="A0A8J3HQ43"/>
<sequence>MNIFILDKDPIIAAQMLCDKHVVKMPLETAQLLCSVFWVSLNNQISLSQIPYKLTHHNHPCSIWSRQSQANFSWLVDYGIAICKEYSFRYNKIHKSEKVIHWCNDNQSRLVFKESKLTTFVQAMPEQYKGKSAIKAYRTYYLQEKCHFAKWEKGRDEPLWLKRTKQDLIL</sequence>
<name>A0A8J3HQ43_9RICK</name>
<dbReference type="Pfam" id="PF03013">
    <property type="entry name" value="Pyr_excise"/>
    <property type="match status" value="1"/>
</dbReference>